<dbReference type="AlphaFoldDB" id="A0A948TH22"/>
<feature type="region of interest" description="Disordered" evidence="2">
    <location>
        <begin position="1"/>
        <end position="21"/>
    </location>
</feature>
<dbReference type="InterPro" id="IPR007236">
    <property type="entry name" value="SlyX"/>
</dbReference>
<comment type="caution">
    <text evidence="3">The sequence shown here is derived from an EMBL/GenBank/DDBJ whole genome shotgun (WGS) entry which is preliminary data.</text>
</comment>
<accession>A0A948TH22</accession>
<dbReference type="Proteomes" id="UP000733611">
    <property type="component" value="Unassembled WGS sequence"/>
</dbReference>
<dbReference type="Pfam" id="PF04102">
    <property type="entry name" value="SlyX"/>
    <property type="match status" value="1"/>
</dbReference>
<evidence type="ECO:0000256" key="1">
    <source>
        <dbReference type="SAM" id="Coils"/>
    </source>
</evidence>
<gene>
    <name evidence="3" type="ORF">H9847_07450</name>
</gene>
<reference evidence="3" key="2">
    <citation type="submission" date="2021-04" db="EMBL/GenBank/DDBJ databases">
        <authorList>
            <person name="Gilroy R."/>
        </authorList>
    </citation>
    <scope>NUCLEOTIDE SEQUENCE</scope>
    <source>
        <strain evidence="3">378</strain>
    </source>
</reference>
<keyword evidence="1" id="KW-0175">Coiled coil</keyword>
<protein>
    <submittedName>
        <fullName evidence="3">SlyX family protein</fullName>
    </submittedName>
</protein>
<feature type="coiled-coil region" evidence="1">
    <location>
        <begin position="52"/>
        <end position="79"/>
    </location>
</feature>
<proteinExistence type="predicted"/>
<evidence type="ECO:0000313" key="4">
    <source>
        <dbReference type="Proteomes" id="UP000733611"/>
    </source>
</evidence>
<reference evidence="3" key="1">
    <citation type="journal article" date="2021" name="PeerJ">
        <title>Extensive microbial diversity within the chicken gut microbiome revealed by metagenomics and culture.</title>
        <authorList>
            <person name="Gilroy R."/>
            <person name="Ravi A."/>
            <person name="Getino M."/>
            <person name="Pursley I."/>
            <person name="Horton D.L."/>
            <person name="Alikhan N.F."/>
            <person name="Baker D."/>
            <person name="Gharbi K."/>
            <person name="Hall N."/>
            <person name="Watson M."/>
            <person name="Adriaenssens E.M."/>
            <person name="Foster-Nyarko E."/>
            <person name="Jarju S."/>
            <person name="Secka A."/>
            <person name="Antonio M."/>
            <person name="Oren A."/>
            <person name="Chaudhuri R.R."/>
            <person name="La Ragione R."/>
            <person name="Hildebrand F."/>
            <person name="Pallen M.J."/>
        </authorList>
    </citation>
    <scope>NUCLEOTIDE SEQUENCE</scope>
    <source>
        <strain evidence="3">378</strain>
    </source>
</reference>
<evidence type="ECO:0000256" key="2">
    <source>
        <dbReference type="SAM" id="MobiDB-lite"/>
    </source>
</evidence>
<name>A0A948TH22_9GAMM</name>
<dbReference type="EMBL" id="JAHLFE010000150">
    <property type="protein sequence ID" value="MBU3844682.1"/>
    <property type="molecule type" value="Genomic_DNA"/>
</dbReference>
<evidence type="ECO:0000313" key="3">
    <source>
        <dbReference type="EMBL" id="MBU3844682.1"/>
    </source>
</evidence>
<sequence length="98" mass="11135">MKTNQDTKTPERTSEAAPKPAELTSEISTMVTIEAQTLLQMQERLAWLEANLSDANHVIDELFQRVDKLERQIRYLASMTEAPSAVRPLSEEVPPPHY</sequence>
<organism evidence="3 4">
    <name type="scientific">Candidatus Anaerobiospirillum pullicola</name>
    <dbReference type="NCBI Taxonomy" id="2838451"/>
    <lineage>
        <taxon>Bacteria</taxon>
        <taxon>Pseudomonadati</taxon>
        <taxon>Pseudomonadota</taxon>
        <taxon>Gammaproteobacteria</taxon>
        <taxon>Aeromonadales</taxon>
        <taxon>Succinivibrionaceae</taxon>
        <taxon>Anaerobiospirillum</taxon>
    </lineage>
</organism>